<proteinExistence type="predicted"/>
<gene>
    <name evidence="2" type="ORF">SAMN05444128_2656</name>
</gene>
<reference evidence="3" key="1">
    <citation type="submission" date="2017-01" db="EMBL/GenBank/DDBJ databases">
        <authorList>
            <person name="Varghese N."/>
            <person name="Submissions S."/>
        </authorList>
    </citation>
    <scope>NUCLEOTIDE SEQUENCE [LARGE SCALE GENOMIC DNA]</scope>
    <source>
        <strain evidence="3">LP100</strain>
    </source>
</reference>
<evidence type="ECO:0000256" key="1">
    <source>
        <dbReference type="SAM" id="SignalP"/>
    </source>
</evidence>
<protein>
    <recommendedName>
        <fullName evidence="4">Lipocalin-like domain-containing protein</fullName>
    </recommendedName>
</protein>
<dbReference type="RefSeq" id="WP_076669496.1">
    <property type="nucleotide sequence ID" value="NZ_FTPP01000002.1"/>
</dbReference>
<dbReference type="EMBL" id="FTPP01000002">
    <property type="protein sequence ID" value="SIT91727.1"/>
    <property type="molecule type" value="Genomic_DNA"/>
</dbReference>
<evidence type="ECO:0008006" key="4">
    <source>
        <dbReference type="Google" id="ProtNLM"/>
    </source>
</evidence>
<organism evidence="2 3">
    <name type="scientific">Pontibacter indicus</name>
    <dbReference type="NCBI Taxonomy" id="1317125"/>
    <lineage>
        <taxon>Bacteria</taxon>
        <taxon>Pseudomonadati</taxon>
        <taxon>Bacteroidota</taxon>
        <taxon>Cytophagia</taxon>
        <taxon>Cytophagales</taxon>
        <taxon>Hymenobacteraceae</taxon>
        <taxon>Pontibacter</taxon>
    </lineage>
</organism>
<sequence length="134" mass="15430">MKYASLLCVLCLMLLANTCRKKAEAELLGQTWLHSYEEDEEDVLVYRPNTYDFPPSRGRTGFTLEPEGVARQYAIAPADGLEEHTGIWKYKYKNTILVNIQGNGQPEQRYTMEVVSLKDSVLRVRIKTVEKQEE</sequence>
<name>A0A1R3XKW3_9BACT</name>
<evidence type="ECO:0000313" key="2">
    <source>
        <dbReference type="EMBL" id="SIT91727.1"/>
    </source>
</evidence>
<keyword evidence="3" id="KW-1185">Reference proteome</keyword>
<keyword evidence="1" id="KW-0732">Signal</keyword>
<dbReference type="Proteomes" id="UP000187181">
    <property type="component" value="Unassembled WGS sequence"/>
</dbReference>
<dbReference type="AlphaFoldDB" id="A0A1R3XKW3"/>
<accession>A0A1R3XKW3</accession>
<feature type="signal peptide" evidence="1">
    <location>
        <begin position="1"/>
        <end position="21"/>
    </location>
</feature>
<dbReference type="STRING" id="1317125.SAMN05444128_2656"/>
<feature type="chain" id="PRO_5012345252" description="Lipocalin-like domain-containing protein" evidence="1">
    <location>
        <begin position="22"/>
        <end position="134"/>
    </location>
</feature>
<evidence type="ECO:0000313" key="3">
    <source>
        <dbReference type="Proteomes" id="UP000187181"/>
    </source>
</evidence>